<sequence>MQEKFSEEVANMYKESRGETGVGSNNSMIANLKGTPNTVMITNSVTHQGKSDYIDLKVQEAYDKIRKSSSISLSKTIYGRHNNHMVGINRENAAKIRRDFYKNVKHVMKKFRIINRASRETNDSMSSLKL</sequence>
<evidence type="ECO:0000313" key="2">
    <source>
        <dbReference type="Proteomes" id="UP000094329"/>
    </source>
</evidence>
<organism evidence="1 2">
    <name type="scientific">Piscirickettsia litoralis</name>
    <dbReference type="NCBI Taxonomy" id="1891921"/>
    <lineage>
        <taxon>Bacteria</taxon>
        <taxon>Pseudomonadati</taxon>
        <taxon>Pseudomonadota</taxon>
        <taxon>Gammaproteobacteria</taxon>
        <taxon>Thiotrichales</taxon>
        <taxon>Piscirickettsiaceae</taxon>
        <taxon>Piscirickettsia</taxon>
    </lineage>
</organism>
<comment type="caution">
    <text evidence="1">The sequence shown here is derived from an EMBL/GenBank/DDBJ whole genome shotgun (WGS) entry which is preliminary data.</text>
</comment>
<keyword evidence="2" id="KW-1185">Reference proteome</keyword>
<dbReference type="EMBL" id="MDTU01000001">
    <property type="protein sequence ID" value="ODN42575.1"/>
    <property type="molecule type" value="Genomic_DNA"/>
</dbReference>
<accession>A0ABX3A575</accession>
<name>A0ABX3A575_9GAMM</name>
<protein>
    <submittedName>
        <fullName evidence="1">Uncharacterized protein</fullName>
    </submittedName>
</protein>
<gene>
    <name evidence="1" type="ORF">BGC07_06060</name>
</gene>
<reference evidence="1 2" key="1">
    <citation type="submission" date="2016-08" db="EMBL/GenBank/DDBJ databases">
        <title>Draft genome sequence of Candidatus Piscirickettsia litoralis, from seawater.</title>
        <authorList>
            <person name="Wan X."/>
            <person name="Lee A.J."/>
            <person name="Hou S."/>
            <person name="Donachie S.P."/>
        </authorList>
    </citation>
    <scope>NUCLEOTIDE SEQUENCE [LARGE SCALE GENOMIC DNA]</scope>
    <source>
        <strain evidence="1 2">Y2</strain>
    </source>
</reference>
<evidence type="ECO:0000313" key="1">
    <source>
        <dbReference type="EMBL" id="ODN42575.1"/>
    </source>
</evidence>
<dbReference type="Proteomes" id="UP000094329">
    <property type="component" value="Unassembled WGS sequence"/>
</dbReference>
<proteinExistence type="predicted"/>